<dbReference type="AlphaFoldDB" id="A0A1F7WLG7"/>
<feature type="transmembrane region" description="Helical" evidence="1">
    <location>
        <begin position="128"/>
        <end position="157"/>
    </location>
</feature>
<name>A0A1F7WLG7_9BACT</name>
<organism evidence="2 3">
    <name type="scientific">Candidatus Wallbacteria bacterium GWC2_49_35</name>
    <dbReference type="NCBI Taxonomy" id="1817813"/>
    <lineage>
        <taxon>Bacteria</taxon>
        <taxon>Candidatus Walliibacteriota</taxon>
    </lineage>
</organism>
<accession>A0A1F7WLG7</accession>
<evidence type="ECO:0000313" key="2">
    <source>
        <dbReference type="EMBL" id="OGM03387.1"/>
    </source>
</evidence>
<comment type="caution">
    <text evidence="2">The sequence shown here is derived from an EMBL/GenBank/DDBJ whole genome shotgun (WGS) entry which is preliminary data.</text>
</comment>
<feature type="transmembrane region" description="Helical" evidence="1">
    <location>
        <begin position="42"/>
        <end position="60"/>
    </location>
</feature>
<reference evidence="2 3" key="1">
    <citation type="journal article" date="2016" name="Nat. Commun.">
        <title>Thousands of microbial genomes shed light on interconnected biogeochemical processes in an aquifer system.</title>
        <authorList>
            <person name="Anantharaman K."/>
            <person name="Brown C.T."/>
            <person name="Hug L.A."/>
            <person name="Sharon I."/>
            <person name="Castelle C.J."/>
            <person name="Probst A.J."/>
            <person name="Thomas B.C."/>
            <person name="Singh A."/>
            <person name="Wilkins M.J."/>
            <person name="Karaoz U."/>
            <person name="Brodie E.L."/>
            <person name="Williams K.H."/>
            <person name="Hubbard S.S."/>
            <person name="Banfield J.F."/>
        </authorList>
    </citation>
    <scope>NUCLEOTIDE SEQUENCE [LARGE SCALE GENOMIC DNA]</scope>
</reference>
<sequence>MSEMIGINIAAILTLAIYSFLYKDNFLYKTAEYMFVGTSAGYLLSVAYNNVIFPNVYLPLQRGVKTGDASEFLVLIPTILGLMMLTMLIPSLSVLSRIPISYVVGFGAGAGAMAVIQTDIVPQINATIMPILPLTFANINNLIVVIGVVCSLIYFFFSTEHKGLVFGTGSQIGIIFLMITFGAQFGTTIMGRVQLLINRGYFLLGDWLHLIK</sequence>
<evidence type="ECO:0000256" key="1">
    <source>
        <dbReference type="SAM" id="Phobius"/>
    </source>
</evidence>
<proteinExistence type="predicted"/>
<dbReference type="EMBL" id="MGFH01000167">
    <property type="protein sequence ID" value="OGM03387.1"/>
    <property type="molecule type" value="Genomic_DNA"/>
</dbReference>
<protein>
    <submittedName>
        <fullName evidence="2">Uncharacterized protein</fullName>
    </submittedName>
</protein>
<feature type="transmembrane region" description="Helical" evidence="1">
    <location>
        <begin position="5"/>
        <end position="22"/>
    </location>
</feature>
<dbReference type="STRING" id="1817813.A2008_14060"/>
<evidence type="ECO:0000313" key="3">
    <source>
        <dbReference type="Proteomes" id="UP000178735"/>
    </source>
</evidence>
<dbReference type="Proteomes" id="UP000178735">
    <property type="component" value="Unassembled WGS sequence"/>
</dbReference>
<feature type="transmembrane region" description="Helical" evidence="1">
    <location>
        <begin position="98"/>
        <end position="116"/>
    </location>
</feature>
<keyword evidence="1" id="KW-0812">Transmembrane</keyword>
<feature type="transmembrane region" description="Helical" evidence="1">
    <location>
        <begin position="72"/>
        <end position="92"/>
    </location>
</feature>
<feature type="transmembrane region" description="Helical" evidence="1">
    <location>
        <begin position="163"/>
        <end position="183"/>
    </location>
</feature>
<keyword evidence="1" id="KW-1133">Transmembrane helix</keyword>
<keyword evidence="1" id="KW-0472">Membrane</keyword>
<gene>
    <name evidence="2" type="ORF">A2008_14060</name>
</gene>